<feature type="compositionally biased region" description="Low complexity" evidence="1">
    <location>
        <begin position="714"/>
        <end position="723"/>
    </location>
</feature>
<gene>
    <name evidence="2" type="ORF">CcaverHIS019_0407940</name>
</gene>
<dbReference type="Proteomes" id="UP001233271">
    <property type="component" value="Chromosome 4"/>
</dbReference>
<name>A0AA48L4S5_9TREE</name>
<dbReference type="RefSeq" id="XP_060457239.1">
    <property type="nucleotide sequence ID" value="XM_060600668.1"/>
</dbReference>
<proteinExistence type="predicted"/>
<keyword evidence="3" id="KW-1185">Reference proteome</keyword>
<dbReference type="EMBL" id="AP028215">
    <property type="protein sequence ID" value="BEI91974.1"/>
    <property type="molecule type" value="Genomic_DNA"/>
</dbReference>
<feature type="region of interest" description="Disordered" evidence="1">
    <location>
        <begin position="418"/>
        <end position="456"/>
    </location>
</feature>
<protein>
    <submittedName>
        <fullName evidence="2">Uncharacterized protein</fullName>
    </submittedName>
</protein>
<feature type="compositionally biased region" description="Polar residues" evidence="1">
    <location>
        <begin position="418"/>
        <end position="433"/>
    </location>
</feature>
<feature type="compositionally biased region" description="Basic and acidic residues" evidence="1">
    <location>
        <begin position="639"/>
        <end position="649"/>
    </location>
</feature>
<dbReference type="KEGG" id="ccac:CcaHIS019_0407940"/>
<dbReference type="AlphaFoldDB" id="A0AA48L4S5"/>
<feature type="compositionally biased region" description="Low complexity" evidence="1">
    <location>
        <begin position="294"/>
        <end position="323"/>
    </location>
</feature>
<reference evidence="2" key="1">
    <citation type="journal article" date="2023" name="BMC Genomics">
        <title>Chromosome-level genome assemblies of Cutaneotrichosporon spp. (Trichosporonales, Basidiomycota) reveal imbalanced evolution between nucleotide sequences and chromosome synteny.</title>
        <authorList>
            <person name="Kobayashi Y."/>
            <person name="Kayamori A."/>
            <person name="Aoki K."/>
            <person name="Shiwa Y."/>
            <person name="Matsutani M."/>
            <person name="Fujita N."/>
            <person name="Sugita T."/>
            <person name="Iwasaki W."/>
            <person name="Tanaka N."/>
            <person name="Takashima M."/>
        </authorList>
    </citation>
    <scope>NUCLEOTIDE SEQUENCE</scope>
    <source>
        <strain evidence="2">HIS019</strain>
    </source>
</reference>
<feature type="region of interest" description="Disordered" evidence="1">
    <location>
        <begin position="294"/>
        <end position="345"/>
    </location>
</feature>
<feature type="region of interest" description="Disordered" evidence="1">
    <location>
        <begin position="177"/>
        <end position="233"/>
    </location>
</feature>
<feature type="region of interest" description="Disordered" evidence="1">
    <location>
        <begin position="95"/>
        <end position="158"/>
    </location>
</feature>
<feature type="region of interest" description="Disordered" evidence="1">
    <location>
        <begin position="490"/>
        <end position="509"/>
    </location>
</feature>
<evidence type="ECO:0000313" key="2">
    <source>
        <dbReference type="EMBL" id="BEI91974.1"/>
    </source>
</evidence>
<accession>A0AA48L4S5</accession>
<feature type="compositionally biased region" description="Polar residues" evidence="1">
    <location>
        <begin position="324"/>
        <end position="342"/>
    </location>
</feature>
<feature type="compositionally biased region" description="Polar residues" evidence="1">
    <location>
        <begin position="514"/>
        <end position="536"/>
    </location>
</feature>
<feature type="compositionally biased region" description="Basic and acidic residues" evidence="1">
    <location>
        <begin position="11"/>
        <end position="32"/>
    </location>
</feature>
<evidence type="ECO:0000256" key="1">
    <source>
        <dbReference type="SAM" id="MobiDB-lite"/>
    </source>
</evidence>
<sequence length="750" mass="81344">MAPVGALGTEHNSHTDEGNKKPMEQRSPERPQRPLSAVAPYRTKPGIKNNRRSFSSGRAHHVNPRPASALGYPSFTPLAKALPLTRGNSLILLSSNHAQRNNPDDSPSPRRVCVKSNGSPRLTPPPSPSPQGLPERVLVPVPDDFSLDGMEDSRSDVPLRRRSARFASLISRFGQDAARRLTKSPTPSPLSTLARPDRDEPPRPAIRSANRQSGAFGVTDDGSDAETTHRFYHDNTRRRRNSCGSIVEEAVRSLYAENADIHSHSEEENEMPPKDERQTSGALGLLYLMPHDSVQQSNSASDLSSSGLDTSSSSPPGLSRSSSQWTPPSDSLATPTSASPCSTHCVPPDTAESLLLAASHLLNAHGVTLLHHAEQLSESSTRLRALATESLEWGSRLMAAANRNPESIQPSQMITAESLSQSPTVVPRTSTEGQQGGFSKPAPLPARRKDEHRLSQRATTRKSWILKPIRHSRLLVEAERLAALDWNGSQAGERAHCTEPGDTSATSSDDYVVISGSSLSTSPEPISRVPSPSMSDAQHEMLAARPSSVDPLSDESSNSHESAISDGLIDALPPLLPPIDLTPPTPIAAPSTMTREPPVSEALWNDDSTEVLFGSPSGSPEPEYPVNSSTPTLSTMRLNSEDHSSERHRSTPSPQMNFGVVHAPFATMMNAVPAVPDRGFYLDPQFARTSITQPSVHVTPMPQVLPRKSETDLSSRLMRQLSSRRSEREPERAGSTTPRRWFGRLGRQTE</sequence>
<evidence type="ECO:0000313" key="3">
    <source>
        <dbReference type="Proteomes" id="UP001233271"/>
    </source>
</evidence>
<feature type="region of interest" description="Disordered" evidence="1">
    <location>
        <begin position="708"/>
        <end position="750"/>
    </location>
</feature>
<feature type="compositionally biased region" description="Pro residues" evidence="1">
    <location>
        <begin position="122"/>
        <end position="131"/>
    </location>
</feature>
<dbReference type="GeneID" id="85495844"/>
<feature type="region of interest" description="Disordered" evidence="1">
    <location>
        <begin position="514"/>
        <end position="563"/>
    </location>
</feature>
<feature type="region of interest" description="Disordered" evidence="1">
    <location>
        <begin position="1"/>
        <end position="74"/>
    </location>
</feature>
<feature type="compositionally biased region" description="Polar residues" evidence="1">
    <location>
        <begin position="95"/>
        <end position="105"/>
    </location>
</feature>
<feature type="compositionally biased region" description="Polar residues" evidence="1">
    <location>
        <begin position="626"/>
        <end position="638"/>
    </location>
</feature>
<feature type="region of interest" description="Disordered" evidence="1">
    <location>
        <begin position="609"/>
        <end position="656"/>
    </location>
</feature>
<organism evidence="2 3">
    <name type="scientific">Cutaneotrichosporon cavernicola</name>
    <dbReference type="NCBI Taxonomy" id="279322"/>
    <lineage>
        <taxon>Eukaryota</taxon>
        <taxon>Fungi</taxon>
        <taxon>Dikarya</taxon>
        <taxon>Basidiomycota</taxon>
        <taxon>Agaricomycotina</taxon>
        <taxon>Tremellomycetes</taxon>
        <taxon>Trichosporonales</taxon>
        <taxon>Trichosporonaceae</taxon>
        <taxon>Cutaneotrichosporon</taxon>
    </lineage>
</organism>